<sequence>MDKLWVGSSDEFFQGLFTYLKNKFQIKMTTLSAMQKNTAVSIYHETIVALESVHEVIRKIENGSAPTREDYENAIENKDEKGSLAILDFYKKLALLNSDESEAFQNFRRHYYFDTAIRNYSVFLNEYSKNWGAERGEYFKVSSLWPQKNFDADKLFSFIESYQAQSSVGLIGNQDIQDDIATQNRLYKRLMQDYDDLVSRVKNIGVSVIDIFLPSNLRMYEEHSELLSPKGLMTVISHLEEAFKNNDGIFLTINHAHIINNNNFVLSYILIYRASIFKTSEAVCELIRDEVQWIVGKMYIDMVKVINRDEMLQRIFPEESFTGKFTSNKQKNAFRNKFLRYFLSSIFLMKLDKGEELEHQEMIKKVNLNKPKFYEGKIYFNDELLAKPIEAPKEKLKQTQQKAIPHFLDELINEIELEKFDKYFNSRGLPTKENHKIQLIHFLCKQQDITNVSEELIDDLIRIESFLSRLSCDPVYDFADGYNIKSFQASPKLVKLSFLFQQFVLISEVERINRRVSLPRELNLKAISFIEQYGNFFAGQYEVYKTSHLRSDLEDCKIDLLQPTVKQEWQELNKASKKIASIQQYLSQVLETDVVVLRFIFACRIRGYEQAKMFDAMFRDYIDNLKRRYTQGFRLEGHIGVYIPHQRKHYIDATLFFKTEKHVSRDDIDVLIKALIDYWTNYVDNKQEQIHKFNEKHPQNNKMLPYLKTTWLLNCSESDLKAQRWEALDMCKRFLNPFSYLKYNNLTARSLSVVKTENSLNHSYVEVSKGQRAKRKLLIEKISLYYAYSPMILVAPDDYELLPRKNCLILGRVRSAHPKKNRQSVSSSTNDIERLVEKEIASGLMIALNNV</sequence>
<keyword evidence="2" id="KW-1185">Reference proteome</keyword>
<organism evidence="1 2">
    <name type="scientific">Acinetobacter dispersus</name>
    <dbReference type="NCBI Taxonomy" id="70348"/>
    <lineage>
        <taxon>Bacteria</taxon>
        <taxon>Pseudomonadati</taxon>
        <taxon>Pseudomonadota</taxon>
        <taxon>Gammaproteobacteria</taxon>
        <taxon>Moraxellales</taxon>
        <taxon>Moraxellaceae</taxon>
        <taxon>Acinetobacter</taxon>
    </lineage>
</organism>
<name>N9MW54_9GAMM</name>
<comment type="caution">
    <text evidence="1">The sequence shown here is derived from an EMBL/GenBank/DDBJ whole genome shotgun (WGS) entry which is preliminary data.</text>
</comment>
<protein>
    <submittedName>
        <fullName evidence="1">Uncharacterized protein</fullName>
    </submittedName>
</protein>
<dbReference type="EMBL" id="APRL01000010">
    <property type="protein sequence ID" value="ENW94099.1"/>
    <property type="molecule type" value="Genomic_DNA"/>
</dbReference>
<dbReference type="Proteomes" id="UP000013261">
    <property type="component" value="Unassembled WGS sequence"/>
</dbReference>
<accession>N9MW54</accession>
<evidence type="ECO:0000313" key="2">
    <source>
        <dbReference type="Proteomes" id="UP000013261"/>
    </source>
</evidence>
<dbReference type="OrthoDB" id="6710331at2"/>
<dbReference type="RefSeq" id="WP_005185744.1">
    <property type="nucleotide sequence ID" value="NZ_KB850049.1"/>
</dbReference>
<evidence type="ECO:0000313" key="1">
    <source>
        <dbReference type="EMBL" id="ENW94099.1"/>
    </source>
</evidence>
<dbReference type="PATRIC" id="fig|1217703.3.peg.974"/>
<dbReference type="HOGENOM" id="CLU_339098_0_0_6"/>
<gene>
    <name evidence="1" type="ORF">F904_01014</name>
</gene>
<dbReference type="eggNOG" id="ENOG5032CP8">
    <property type="taxonomic scope" value="Bacteria"/>
</dbReference>
<dbReference type="AlphaFoldDB" id="N9MW54"/>
<proteinExistence type="predicted"/>
<reference evidence="1 2" key="1">
    <citation type="submission" date="2013-02" db="EMBL/GenBank/DDBJ databases">
        <title>The Genome Sequence of Acinetobacter sp. ANC 4105.</title>
        <authorList>
            <consortium name="The Broad Institute Genome Sequencing Platform"/>
            <consortium name="The Broad Institute Genome Sequencing Center for Infectious Disease"/>
            <person name="Cerqueira G."/>
            <person name="Feldgarden M."/>
            <person name="Courvalin P."/>
            <person name="Perichon B."/>
            <person name="Grillot-Courvalin C."/>
            <person name="Clermont D."/>
            <person name="Rocha E."/>
            <person name="Yoon E.-J."/>
            <person name="Nemec A."/>
            <person name="Walker B."/>
            <person name="Young S.K."/>
            <person name="Zeng Q."/>
            <person name="Gargeya S."/>
            <person name="Fitzgerald M."/>
            <person name="Haas B."/>
            <person name="Abouelleil A."/>
            <person name="Alvarado L."/>
            <person name="Arachchi H.M."/>
            <person name="Berlin A.M."/>
            <person name="Chapman S.B."/>
            <person name="Dewar J."/>
            <person name="Goldberg J."/>
            <person name="Griggs A."/>
            <person name="Gujja S."/>
            <person name="Hansen M."/>
            <person name="Howarth C."/>
            <person name="Imamovic A."/>
            <person name="Larimer J."/>
            <person name="McCowan C."/>
            <person name="Murphy C."/>
            <person name="Neiman D."/>
            <person name="Pearson M."/>
            <person name="Priest M."/>
            <person name="Roberts A."/>
            <person name="Saif S."/>
            <person name="Shea T."/>
            <person name="Sisk P."/>
            <person name="Sykes S."/>
            <person name="Wortman J."/>
            <person name="Nusbaum C."/>
            <person name="Birren B."/>
        </authorList>
    </citation>
    <scope>NUCLEOTIDE SEQUENCE [LARGE SCALE GENOMIC DNA]</scope>
    <source>
        <strain evidence="1 2">ANC 4105</strain>
    </source>
</reference>